<dbReference type="EMBL" id="AMYB01000007">
    <property type="protein sequence ID" value="OAC99775.1"/>
    <property type="molecule type" value="Genomic_DNA"/>
</dbReference>
<gene>
    <name evidence="5" type="ORF">MUCCIDRAFT_156887</name>
</gene>
<accession>A0A168IBJ2</accession>
<evidence type="ECO:0000313" key="5">
    <source>
        <dbReference type="EMBL" id="OAC99775.1"/>
    </source>
</evidence>
<keyword evidence="1 2" id="KW-0728">SH3 domain</keyword>
<dbReference type="Pfam" id="PF07653">
    <property type="entry name" value="SH3_2"/>
    <property type="match status" value="1"/>
</dbReference>
<dbReference type="PROSITE" id="PS50002">
    <property type="entry name" value="SH3"/>
    <property type="match status" value="1"/>
</dbReference>
<dbReference type="AlphaFoldDB" id="A0A168IBJ2"/>
<evidence type="ECO:0000256" key="3">
    <source>
        <dbReference type="SAM" id="MobiDB-lite"/>
    </source>
</evidence>
<evidence type="ECO:0000256" key="1">
    <source>
        <dbReference type="ARBA" id="ARBA00022443"/>
    </source>
</evidence>
<feature type="compositionally biased region" description="Polar residues" evidence="3">
    <location>
        <begin position="29"/>
        <end position="45"/>
    </location>
</feature>
<dbReference type="OrthoDB" id="19092at2759"/>
<name>A0A168IBJ2_MUCCL</name>
<evidence type="ECO:0000259" key="4">
    <source>
        <dbReference type="PROSITE" id="PS50002"/>
    </source>
</evidence>
<protein>
    <recommendedName>
        <fullName evidence="4">SH3 domain-containing protein</fullName>
    </recommendedName>
</protein>
<dbReference type="InterPro" id="IPR036028">
    <property type="entry name" value="SH3-like_dom_sf"/>
</dbReference>
<dbReference type="VEuPathDB" id="FungiDB:MUCCIDRAFT_156887"/>
<dbReference type="InterPro" id="IPR001452">
    <property type="entry name" value="SH3_domain"/>
</dbReference>
<comment type="caution">
    <text evidence="5">The sequence shown here is derived from an EMBL/GenBank/DDBJ whole genome shotgun (WGS) entry which is preliminary data.</text>
</comment>
<evidence type="ECO:0000313" key="6">
    <source>
        <dbReference type="Proteomes" id="UP000077051"/>
    </source>
</evidence>
<feature type="region of interest" description="Disordered" evidence="3">
    <location>
        <begin position="29"/>
        <end position="70"/>
    </location>
</feature>
<feature type="domain" description="SH3" evidence="4">
    <location>
        <begin position="194"/>
        <end position="251"/>
    </location>
</feature>
<dbReference type="SUPFAM" id="SSF50044">
    <property type="entry name" value="SH3-domain"/>
    <property type="match status" value="1"/>
</dbReference>
<dbReference type="Proteomes" id="UP000077051">
    <property type="component" value="Unassembled WGS sequence"/>
</dbReference>
<dbReference type="SMART" id="SM00326">
    <property type="entry name" value="SH3"/>
    <property type="match status" value="1"/>
</dbReference>
<organism evidence="5 6">
    <name type="scientific">Mucor lusitanicus CBS 277.49</name>
    <dbReference type="NCBI Taxonomy" id="747725"/>
    <lineage>
        <taxon>Eukaryota</taxon>
        <taxon>Fungi</taxon>
        <taxon>Fungi incertae sedis</taxon>
        <taxon>Mucoromycota</taxon>
        <taxon>Mucoromycotina</taxon>
        <taxon>Mucoromycetes</taxon>
        <taxon>Mucorales</taxon>
        <taxon>Mucorineae</taxon>
        <taxon>Mucoraceae</taxon>
        <taxon>Mucor</taxon>
    </lineage>
</organism>
<dbReference type="Gene3D" id="2.30.30.40">
    <property type="entry name" value="SH3 Domains"/>
    <property type="match status" value="1"/>
</dbReference>
<evidence type="ECO:0000256" key="2">
    <source>
        <dbReference type="PROSITE-ProRule" id="PRU00192"/>
    </source>
</evidence>
<sequence>MSLNNVIAFALLLKKITRKGSLGKKNFQQRMRKNNTSNANGTSKTEAMKKQDVSVSSCSSSETEEEDEIEQVYSNHHHQDFNKINKKSSLIVDTAPSIKSLQASQIKAALRTSVIVDGDDKQLENQVVQVVVAAPTLDLKKSSISLSSTKTTTAVQNVIIRDFAYPTDSPLHFGRNTLVSLSNQSAVSLSSPDFNGRDARALFDFSPETEYEIALKAGQCVWVQYRQCPGWLIADVQDETGLIPESYVEFI</sequence>
<keyword evidence="6" id="KW-1185">Reference proteome</keyword>
<reference evidence="5 6" key="1">
    <citation type="submission" date="2015-06" db="EMBL/GenBank/DDBJ databases">
        <title>Expansion of signal transduction pathways in fungi by whole-genome duplication.</title>
        <authorList>
            <consortium name="DOE Joint Genome Institute"/>
            <person name="Corrochano L.M."/>
            <person name="Kuo A."/>
            <person name="Marcet-Houben M."/>
            <person name="Polaino S."/>
            <person name="Salamov A."/>
            <person name="Villalobos J.M."/>
            <person name="Alvarez M.I."/>
            <person name="Avalos J."/>
            <person name="Benito E.P."/>
            <person name="Benoit I."/>
            <person name="Burger G."/>
            <person name="Camino L.P."/>
            <person name="Canovas D."/>
            <person name="Cerda-Olmedo E."/>
            <person name="Cheng J.-F."/>
            <person name="Dominguez A."/>
            <person name="Elias M."/>
            <person name="Eslava A.P."/>
            <person name="Glaser F."/>
            <person name="Grimwood J."/>
            <person name="Gutierrez G."/>
            <person name="Heitman J."/>
            <person name="Henrissat B."/>
            <person name="Iturriaga E.A."/>
            <person name="Lang B.F."/>
            <person name="Lavin J.L."/>
            <person name="Lee S."/>
            <person name="Li W."/>
            <person name="Lindquist E."/>
            <person name="Lopez-Garcia S."/>
            <person name="Luque E.M."/>
            <person name="Marcos A.T."/>
            <person name="Martin J."/>
            <person name="Mccluskey K."/>
            <person name="Medina H.R."/>
            <person name="Miralles-Duran A."/>
            <person name="Miyazaki A."/>
            <person name="Munoz-Torres E."/>
            <person name="Oguiza J.A."/>
            <person name="Ohm R."/>
            <person name="Olmedo M."/>
            <person name="Orejas M."/>
            <person name="Ortiz-Castellanos L."/>
            <person name="Pisabarro A.G."/>
            <person name="Rodriguez-Romero J."/>
            <person name="Ruiz-Herrera J."/>
            <person name="Ruiz-Vazquez R."/>
            <person name="Sanz C."/>
            <person name="Schackwitz W."/>
            <person name="Schmutz J."/>
            <person name="Shahriari M."/>
            <person name="Shelest E."/>
            <person name="Silva-Franco F."/>
            <person name="Soanes D."/>
            <person name="Syed K."/>
            <person name="Tagua V.G."/>
            <person name="Talbot N.J."/>
            <person name="Thon M."/>
            <person name="De Vries R.P."/>
            <person name="Wiebenga A."/>
            <person name="Yadav J.S."/>
            <person name="Braun E.L."/>
            <person name="Baker S."/>
            <person name="Garre V."/>
            <person name="Horwitz B."/>
            <person name="Torres-Martinez S."/>
            <person name="Idnurm A."/>
            <person name="Herrera-Estrella A."/>
            <person name="Gabaldon T."/>
            <person name="Grigoriev I.V."/>
        </authorList>
    </citation>
    <scope>NUCLEOTIDE SEQUENCE [LARGE SCALE GENOMIC DNA]</scope>
    <source>
        <strain evidence="5 6">CBS 277.49</strain>
    </source>
</reference>
<proteinExistence type="predicted"/>